<keyword evidence="1" id="KW-1133">Transmembrane helix</keyword>
<dbReference type="AlphaFoldDB" id="A0A1N7N331"/>
<sequence>MYSIFLKEGASVSELTMTIMIVVGVLLIIFLSAFSYKKYRILKSIHAEKALQTERVLAMKKEKYIHVQDSLRILAKALTADQLGVIEGAIRIKVLIDHYDPELHYEDDFKIFSEISKQTEHIPILKEWKNLDKLSKRKYEALMAEIASTKGDDVKKATASLEVQLNRTTH</sequence>
<protein>
    <recommendedName>
        <fullName evidence="2">DUF2489 domain-containing protein</fullName>
    </recommendedName>
</protein>
<feature type="transmembrane region" description="Helical" evidence="1">
    <location>
        <begin position="15"/>
        <end position="36"/>
    </location>
</feature>
<feature type="domain" description="DUF2489" evidence="2">
    <location>
        <begin position="39"/>
        <end position="159"/>
    </location>
</feature>
<evidence type="ECO:0000256" key="1">
    <source>
        <dbReference type="SAM" id="Phobius"/>
    </source>
</evidence>
<name>A0A1N7N331_9GAMM</name>
<proteinExistence type="predicted"/>
<evidence type="ECO:0000313" key="3">
    <source>
        <dbReference type="EMBL" id="SIS92752.1"/>
    </source>
</evidence>
<keyword evidence="4" id="KW-1185">Reference proteome</keyword>
<reference evidence="4" key="1">
    <citation type="submission" date="2017-01" db="EMBL/GenBank/DDBJ databases">
        <authorList>
            <person name="Varghese N."/>
            <person name="Submissions S."/>
        </authorList>
    </citation>
    <scope>NUCLEOTIDE SEQUENCE [LARGE SCALE GENOMIC DNA]</scope>
    <source>
        <strain evidence="4">DSM 22306</strain>
    </source>
</reference>
<organism evidence="3 4">
    <name type="scientific">Neptunomonas antarctica</name>
    <dbReference type="NCBI Taxonomy" id="619304"/>
    <lineage>
        <taxon>Bacteria</taxon>
        <taxon>Pseudomonadati</taxon>
        <taxon>Pseudomonadota</taxon>
        <taxon>Gammaproteobacteria</taxon>
        <taxon>Oceanospirillales</taxon>
        <taxon>Oceanospirillaceae</taxon>
        <taxon>Neptunomonas</taxon>
    </lineage>
</organism>
<dbReference type="STRING" id="619304.SAMN05421760_1081"/>
<dbReference type="Pfam" id="PF10675">
    <property type="entry name" value="DUF2489"/>
    <property type="match status" value="1"/>
</dbReference>
<gene>
    <name evidence="3" type="ORF">SAMN05421760_1081</name>
</gene>
<evidence type="ECO:0000259" key="2">
    <source>
        <dbReference type="Pfam" id="PF10675"/>
    </source>
</evidence>
<keyword evidence="1" id="KW-0472">Membrane</keyword>
<dbReference type="InterPro" id="IPR019617">
    <property type="entry name" value="DUF2489"/>
</dbReference>
<dbReference type="EMBL" id="FTOE01000008">
    <property type="protein sequence ID" value="SIS92752.1"/>
    <property type="molecule type" value="Genomic_DNA"/>
</dbReference>
<dbReference type="Proteomes" id="UP000185999">
    <property type="component" value="Unassembled WGS sequence"/>
</dbReference>
<evidence type="ECO:0000313" key="4">
    <source>
        <dbReference type="Proteomes" id="UP000185999"/>
    </source>
</evidence>
<dbReference type="OrthoDB" id="5740155at2"/>
<keyword evidence="1" id="KW-0812">Transmembrane</keyword>
<accession>A0A1N7N331</accession>